<dbReference type="OrthoDB" id="3837852at2"/>
<name>A0A064CDC5_9MYCO</name>
<feature type="transmembrane region" description="Helical" evidence="1">
    <location>
        <begin position="82"/>
        <end position="115"/>
    </location>
</feature>
<protein>
    <submittedName>
        <fullName evidence="2">Uncharacterized protein</fullName>
    </submittedName>
</protein>
<comment type="caution">
    <text evidence="2">The sequence shown here is derived from an EMBL/GenBank/DDBJ whole genome shotgun (WGS) entry which is preliminary data.</text>
</comment>
<reference evidence="2" key="1">
    <citation type="submission" date="2014-05" db="EMBL/GenBank/DDBJ databases">
        <title>Genome sequence of Mycobacterium aromaticivorans strain JS19b1T (= DSM 45407T).</title>
        <authorList>
            <person name="Kwak Y."/>
            <person name="Park G.-S."/>
            <person name="Li Q.X."/>
            <person name="Lee S.-E."/>
            <person name="Shin J.-H."/>
        </authorList>
    </citation>
    <scope>NUCLEOTIDE SEQUENCE [LARGE SCALE GENOMIC DNA]</scope>
    <source>
        <strain evidence="2">JS19b1</strain>
    </source>
</reference>
<evidence type="ECO:0000313" key="3">
    <source>
        <dbReference type="Proteomes" id="UP000022835"/>
    </source>
</evidence>
<evidence type="ECO:0000256" key="1">
    <source>
        <dbReference type="SAM" id="Phobius"/>
    </source>
</evidence>
<keyword evidence="3" id="KW-1185">Reference proteome</keyword>
<sequence>MVDQIRSRTHREWWGRLTDDQRARVRKAAEDNDTSSVTAKLLAIPDAPWDSSELHGKQTRILVELAKGMRASSQISHNADCAGLAMALIAALAVVTAGSAAISAPIAAEIIHLVIR</sequence>
<evidence type="ECO:0000313" key="2">
    <source>
        <dbReference type="EMBL" id="KDE96747.1"/>
    </source>
</evidence>
<dbReference type="RefSeq" id="WP_036349760.1">
    <property type="nucleotide sequence ID" value="NZ_JALN02000004.1"/>
</dbReference>
<proteinExistence type="predicted"/>
<gene>
    <name evidence="2" type="ORF">Y900_030965</name>
</gene>
<dbReference type="AlphaFoldDB" id="A0A064CDC5"/>
<dbReference type="EMBL" id="JALN02000004">
    <property type="protein sequence ID" value="KDE96747.1"/>
    <property type="molecule type" value="Genomic_DNA"/>
</dbReference>
<dbReference type="Proteomes" id="UP000022835">
    <property type="component" value="Unassembled WGS sequence"/>
</dbReference>
<keyword evidence="1" id="KW-0812">Transmembrane</keyword>
<organism evidence="2 3">
    <name type="scientific">Mycolicibacterium aromaticivorans JS19b1 = JCM 16368</name>
    <dbReference type="NCBI Taxonomy" id="1440774"/>
    <lineage>
        <taxon>Bacteria</taxon>
        <taxon>Bacillati</taxon>
        <taxon>Actinomycetota</taxon>
        <taxon>Actinomycetes</taxon>
        <taxon>Mycobacteriales</taxon>
        <taxon>Mycobacteriaceae</taxon>
        <taxon>Mycolicibacterium</taxon>
    </lineage>
</organism>
<keyword evidence="1" id="KW-1133">Transmembrane helix</keyword>
<accession>A0A064CDC5</accession>
<keyword evidence="1" id="KW-0472">Membrane</keyword>